<dbReference type="STRING" id="1921010.MMIC_P0402"/>
<dbReference type="Proteomes" id="UP000231632">
    <property type="component" value="Unassembled WGS sequence"/>
</dbReference>
<feature type="compositionally biased region" description="Basic and acidic residues" evidence="1">
    <location>
        <begin position="26"/>
        <end position="79"/>
    </location>
</feature>
<evidence type="ECO:0000313" key="3">
    <source>
        <dbReference type="EMBL" id="GAV19468.1"/>
    </source>
</evidence>
<feature type="signal peptide" evidence="2">
    <location>
        <begin position="1"/>
        <end position="23"/>
    </location>
</feature>
<keyword evidence="4" id="KW-1185">Reference proteome</keyword>
<accession>A0A1L8CKL4</accession>
<evidence type="ECO:0000313" key="4">
    <source>
        <dbReference type="Proteomes" id="UP000231632"/>
    </source>
</evidence>
<feature type="chain" id="PRO_5012769765" evidence="2">
    <location>
        <begin position="24"/>
        <end position="92"/>
    </location>
</feature>
<name>A0A1L8CKL4_9PROT</name>
<keyword evidence="2" id="KW-0732">Signal</keyword>
<feature type="region of interest" description="Disordered" evidence="1">
    <location>
        <begin position="21"/>
        <end position="92"/>
    </location>
</feature>
<proteinExistence type="predicted"/>
<protein>
    <submittedName>
        <fullName evidence="3">Uncharacterized protein</fullName>
    </submittedName>
</protein>
<reference evidence="3 4" key="1">
    <citation type="journal article" date="2017" name="Arch. Microbiol.">
        <title>Mariprofundus micogutta sp. nov., a novel iron-oxidizing zetaproteobacterium isolated from a deep-sea hydrothermal field at the Bayonnaise knoll of the Izu-Ogasawara arc, and a description of Mariprofundales ord. nov. and Zetaproteobacteria classis nov.</title>
        <authorList>
            <person name="Makita H."/>
            <person name="Tanaka E."/>
            <person name="Mitsunobu S."/>
            <person name="Miyazaki M."/>
            <person name="Nunoura T."/>
            <person name="Uematsu K."/>
            <person name="Takaki Y."/>
            <person name="Nishi S."/>
            <person name="Shimamura S."/>
            <person name="Takai K."/>
        </authorList>
    </citation>
    <scope>NUCLEOTIDE SEQUENCE [LARGE SCALE GENOMIC DNA]</scope>
    <source>
        <strain evidence="3 4">ET2</strain>
    </source>
</reference>
<evidence type="ECO:0000256" key="2">
    <source>
        <dbReference type="SAM" id="SignalP"/>
    </source>
</evidence>
<dbReference type="RefSeq" id="WP_072658649.1">
    <property type="nucleotide sequence ID" value="NZ_BDFD01000002.1"/>
</dbReference>
<sequence>MKLFSIALAMFFALSLNAAPAMADSKSNDSKSSDSRSKDDKSSDDRSDARSEYKGDRGAYERNGVDTRDVRRPENRNHPPVDNNQPRWWPFY</sequence>
<evidence type="ECO:0000256" key="1">
    <source>
        <dbReference type="SAM" id="MobiDB-lite"/>
    </source>
</evidence>
<dbReference type="EMBL" id="BDFD01000002">
    <property type="protein sequence ID" value="GAV19468.1"/>
    <property type="molecule type" value="Genomic_DNA"/>
</dbReference>
<dbReference type="AlphaFoldDB" id="A0A1L8CKL4"/>
<gene>
    <name evidence="3" type="ORF">MMIC_P0402</name>
</gene>
<organism evidence="3 4">
    <name type="scientific">Mariprofundus micogutta</name>
    <dbReference type="NCBI Taxonomy" id="1921010"/>
    <lineage>
        <taxon>Bacteria</taxon>
        <taxon>Pseudomonadati</taxon>
        <taxon>Pseudomonadota</taxon>
        <taxon>Candidatius Mariprofundia</taxon>
        <taxon>Mariprofundales</taxon>
        <taxon>Mariprofundaceae</taxon>
        <taxon>Mariprofundus</taxon>
    </lineage>
</organism>
<comment type="caution">
    <text evidence="3">The sequence shown here is derived from an EMBL/GenBank/DDBJ whole genome shotgun (WGS) entry which is preliminary data.</text>
</comment>